<protein>
    <submittedName>
        <fullName evidence="3">Uncharacterized protein</fullName>
    </submittedName>
</protein>
<evidence type="ECO:0000256" key="2">
    <source>
        <dbReference type="SAM" id="Phobius"/>
    </source>
</evidence>
<gene>
    <name evidence="3" type="ORF">G5C65_30865</name>
</gene>
<keyword evidence="2" id="KW-0472">Membrane</keyword>
<feature type="transmembrane region" description="Helical" evidence="2">
    <location>
        <begin position="419"/>
        <end position="438"/>
    </location>
</feature>
<feature type="transmembrane region" description="Helical" evidence="2">
    <location>
        <begin position="218"/>
        <end position="239"/>
    </location>
</feature>
<dbReference type="Proteomes" id="UP000477722">
    <property type="component" value="Unassembled WGS sequence"/>
</dbReference>
<dbReference type="EMBL" id="JAAKZZ010000511">
    <property type="protein sequence ID" value="NGO72676.1"/>
    <property type="molecule type" value="Genomic_DNA"/>
</dbReference>
<feature type="transmembrane region" description="Helical" evidence="2">
    <location>
        <begin position="53"/>
        <end position="77"/>
    </location>
</feature>
<sequence>MPTVPSYAVAFGETESALRRYRQRARGWLGLGLGLSTAGLAVGPAAGIAEGGWAATVAAWGLGTGLVVLVIGTGSVLTARRMREALSAGPWAAWAALDIPPGAGAPRLVVRDPDAEELRAFTPVVMWQRHHVAVPGPTGVLWWCGDPLRGGVIAQPGGGTLVWVRPTRTRRRRMRDIRGAEASGLLRRPAPAQPQPSHSGLPAAHPRTGPPRRRRMPVFRWIALLGAVLTGLGFAWSTAADRDPQIELTVRSEDRQGNCTVTWRDPDSGRLREGPFRCDPGRDPILSDWATGWVVSYGPWKGDLYNADLEGTPANAVNDALLLSGLLIFGGSAAAGGIRTARRLAGRHRARRLAAQASTGPEPSPTPLPTGVDLSYAAACEAAQRTARPRTRISGRRREADVRTAPWWRVRTLLRMSQLTDVLLGTVGALAPLLYWRLVDDGEFHPLMLAALGGVGAVVAGHRARTQGLPAVRELVRAAQAPVPVLRSYALLPDPHDATPVLVFFPAGAGPDAMPVAILAVCPPGPRRRPWAGLPAPVGTADLRGWLNKDPTVVPWIDGRPLWPLHSLREVHIDTPEDREDVALLLGGQPAPRR</sequence>
<keyword evidence="2" id="KW-1133">Transmembrane helix</keyword>
<feature type="transmembrane region" description="Helical" evidence="2">
    <location>
        <begin position="320"/>
        <end position="341"/>
    </location>
</feature>
<name>A0A6G4X560_9ACTN</name>
<dbReference type="RefSeq" id="WP_165302352.1">
    <property type="nucleotide sequence ID" value="NZ_JAAKZZ010000511.1"/>
</dbReference>
<evidence type="ECO:0000313" key="3">
    <source>
        <dbReference type="EMBL" id="NGO72676.1"/>
    </source>
</evidence>
<proteinExistence type="predicted"/>
<feature type="transmembrane region" description="Helical" evidence="2">
    <location>
        <begin position="444"/>
        <end position="461"/>
    </location>
</feature>
<evidence type="ECO:0000256" key="1">
    <source>
        <dbReference type="SAM" id="MobiDB-lite"/>
    </source>
</evidence>
<keyword evidence="4" id="KW-1185">Reference proteome</keyword>
<feature type="transmembrane region" description="Helical" evidence="2">
    <location>
        <begin position="28"/>
        <end position="47"/>
    </location>
</feature>
<feature type="region of interest" description="Disordered" evidence="1">
    <location>
        <begin position="179"/>
        <end position="212"/>
    </location>
</feature>
<dbReference type="AlphaFoldDB" id="A0A6G4X560"/>
<comment type="caution">
    <text evidence="3">The sequence shown here is derived from an EMBL/GenBank/DDBJ whole genome shotgun (WGS) entry which is preliminary data.</text>
</comment>
<organism evidence="3 4">
    <name type="scientific">Streptomyces boncukensis</name>
    <dbReference type="NCBI Taxonomy" id="2711219"/>
    <lineage>
        <taxon>Bacteria</taxon>
        <taxon>Bacillati</taxon>
        <taxon>Actinomycetota</taxon>
        <taxon>Actinomycetes</taxon>
        <taxon>Kitasatosporales</taxon>
        <taxon>Streptomycetaceae</taxon>
        <taxon>Streptomyces</taxon>
    </lineage>
</organism>
<reference evidence="3 4" key="1">
    <citation type="submission" date="2020-02" db="EMBL/GenBank/DDBJ databases">
        <title>Whole-genome analyses of novel actinobacteria.</title>
        <authorList>
            <person name="Sahin N."/>
            <person name="Tatar D."/>
        </authorList>
    </citation>
    <scope>NUCLEOTIDE SEQUENCE [LARGE SCALE GENOMIC DNA]</scope>
    <source>
        <strain evidence="3 4">SB3404</strain>
    </source>
</reference>
<keyword evidence="2" id="KW-0812">Transmembrane</keyword>
<accession>A0A6G4X560</accession>
<evidence type="ECO:0000313" key="4">
    <source>
        <dbReference type="Proteomes" id="UP000477722"/>
    </source>
</evidence>